<dbReference type="VEuPathDB" id="ToxoDB:CSUI_011083"/>
<gene>
    <name evidence="1" type="ORF">CSUI_011083</name>
</gene>
<sequence>MLPLDFVLRIYGAFLYEGVNVFFRYSVALLKLLESSLLDCTHHEAAEDVLYNCGDDPLITLDGLS</sequence>
<accession>A0A2C6KFJ6</accession>
<dbReference type="Gene3D" id="1.10.472.80">
    <property type="entry name" value="Ypt/Rab-GAP domain of gyp1p, domain 3"/>
    <property type="match status" value="1"/>
</dbReference>
<dbReference type="EMBL" id="MIGC01009547">
    <property type="protein sequence ID" value="PHJ15106.1"/>
    <property type="molecule type" value="Genomic_DNA"/>
</dbReference>
<dbReference type="InterPro" id="IPR035969">
    <property type="entry name" value="Rab-GAP_TBC_sf"/>
</dbReference>
<organism evidence="1 2">
    <name type="scientific">Cystoisospora suis</name>
    <dbReference type="NCBI Taxonomy" id="483139"/>
    <lineage>
        <taxon>Eukaryota</taxon>
        <taxon>Sar</taxon>
        <taxon>Alveolata</taxon>
        <taxon>Apicomplexa</taxon>
        <taxon>Conoidasida</taxon>
        <taxon>Coccidia</taxon>
        <taxon>Eucoccidiorida</taxon>
        <taxon>Eimeriorina</taxon>
        <taxon>Sarcocystidae</taxon>
        <taxon>Cystoisospora</taxon>
    </lineage>
</organism>
<dbReference type="SUPFAM" id="SSF47923">
    <property type="entry name" value="Ypt/Rab-GAP domain of gyp1p"/>
    <property type="match status" value="1"/>
</dbReference>
<reference evidence="1 2" key="1">
    <citation type="journal article" date="2017" name="Int. J. Parasitol.">
        <title>The genome of the protozoan parasite Cystoisospora suis and a reverse vaccinology approach to identify vaccine candidates.</title>
        <authorList>
            <person name="Palmieri N."/>
            <person name="Shrestha A."/>
            <person name="Ruttkowski B."/>
            <person name="Beck T."/>
            <person name="Vogl C."/>
            <person name="Tomley F."/>
            <person name="Blake D.P."/>
            <person name="Joachim A."/>
        </authorList>
    </citation>
    <scope>NUCLEOTIDE SEQUENCE [LARGE SCALE GENOMIC DNA]</scope>
    <source>
        <strain evidence="1 2">Wien I</strain>
    </source>
</reference>
<dbReference type="Proteomes" id="UP000221165">
    <property type="component" value="Unassembled WGS sequence"/>
</dbReference>
<comment type="caution">
    <text evidence="1">The sequence shown here is derived from an EMBL/GenBank/DDBJ whole genome shotgun (WGS) entry which is preliminary data.</text>
</comment>
<dbReference type="GeneID" id="94434395"/>
<dbReference type="RefSeq" id="XP_067916840.1">
    <property type="nucleotide sequence ID" value="XM_068071184.1"/>
</dbReference>
<name>A0A2C6KFJ6_9APIC</name>
<feature type="non-terminal residue" evidence="1">
    <location>
        <position position="65"/>
    </location>
</feature>
<evidence type="ECO:0000313" key="2">
    <source>
        <dbReference type="Proteomes" id="UP000221165"/>
    </source>
</evidence>
<protein>
    <submittedName>
        <fullName evidence="1">Tld protein</fullName>
    </submittedName>
</protein>
<dbReference type="AlphaFoldDB" id="A0A2C6KFJ6"/>
<keyword evidence="2" id="KW-1185">Reference proteome</keyword>
<proteinExistence type="predicted"/>
<evidence type="ECO:0000313" key="1">
    <source>
        <dbReference type="EMBL" id="PHJ15106.1"/>
    </source>
</evidence>